<protein>
    <submittedName>
        <fullName evidence="9">Putative nitrate/sulfonate/bicarbonate ABC transporter, permease protein</fullName>
    </submittedName>
</protein>
<keyword evidence="5 7" id="KW-1133">Transmembrane helix</keyword>
<dbReference type="GO" id="GO:0005886">
    <property type="term" value="C:plasma membrane"/>
    <property type="evidence" value="ECO:0007669"/>
    <property type="project" value="UniProtKB-SubCell"/>
</dbReference>
<dbReference type="OrthoDB" id="9786495at2"/>
<evidence type="ECO:0000256" key="1">
    <source>
        <dbReference type="ARBA" id="ARBA00004651"/>
    </source>
</evidence>
<keyword evidence="4 7" id="KW-0812">Transmembrane</keyword>
<comment type="subcellular location">
    <subcellularLocation>
        <location evidence="1 7">Cell membrane</location>
        <topology evidence="1 7">Multi-pass membrane protein</topology>
    </subcellularLocation>
</comment>
<dbReference type="SUPFAM" id="SSF161098">
    <property type="entry name" value="MetI-like"/>
    <property type="match status" value="1"/>
</dbReference>
<dbReference type="PROSITE" id="PS50928">
    <property type="entry name" value="ABC_TM1"/>
    <property type="match status" value="1"/>
</dbReference>
<dbReference type="KEGG" id="ngg:RG540_CH24160"/>
<dbReference type="EMBL" id="HG938353">
    <property type="protein sequence ID" value="CDN48584.1"/>
    <property type="molecule type" value="Genomic_DNA"/>
</dbReference>
<evidence type="ECO:0000313" key="10">
    <source>
        <dbReference type="Proteomes" id="UP000028181"/>
    </source>
</evidence>
<evidence type="ECO:0000259" key="8">
    <source>
        <dbReference type="PROSITE" id="PS50928"/>
    </source>
</evidence>
<evidence type="ECO:0000256" key="7">
    <source>
        <dbReference type="RuleBase" id="RU363032"/>
    </source>
</evidence>
<dbReference type="GO" id="GO:0055085">
    <property type="term" value="P:transmembrane transport"/>
    <property type="evidence" value="ECO:0007669"/>
    <property type="project" value="InterPro"/>
</dbReference>
<dbReference type="PATRIC" id="fig|1028800.3.peg.2445"/>
<comment type="similarity">
    <text evidence="7">Belongs to the binding-protein-dependent transport system permease family.</text>
</comment>
<dbReference type="HOGENOM" id="CLU_046113_2_1_5"/>
<organism evidence="9 10">
    <name type="scientific">Neorhizobium galegae bv. orientalis str. HAMBI 540</name>
    <dbReference type="NCBI Taxonomy" id="1028800"/>
    <lineage>
        <taxon>Bacteria</taxon>
        <taxon>Pseudomonadati</taxon>
        <taxon>Pseudomonadota</taxon>
        <taxon>Alphaproteobacteria</taxon>
        <taxon>Hyphomicrobiales</taxon>
        <taxon>Rhizobiaceae</taxon>
        <taxon>Rhizobium/Agrobacterium group</taxon>
        <taxon>Neorhizobium</taxon>
    </lineage>
</organism>
<evidence type="ECO:0000256" key="3">
    <source>
        <dbReference type="ARBA" id="ARBA00022475"/>
    </source>
</evidence>
<dbReference type="RefSeq" id="WP_051909365.1">
    <property type="nucleotide sequence ID" value="NZ_HG938353.1"/>
</dbReference>
<keyword evidence="6 7" id="KW-0472">Membrane</keyword>
<evidence type="ECO:0000256" key="2">
    <source>
        <dbReference type="ARBA" id="ARBA00022448"/>
    </source>
</evidence>
<dbReference type="Proteomes" id="UP000028181">
    <property type="component" value="Chromosome I"/>
</dbReference>
<dbReference type="CDD" id="cd06261">
    <property type="entry name" value="TM_PBP2"/>
    <property type="match status" value="1"/>
</dbReference>
<dbReference type="GeneID" id="24255412"/>
<keyword evidence="10" id="KW-1185">Reference proteome</keyword>
<dbReference type="PANTHER" id="PTHR30151:SF20">
    <property type="entry name" value="ABC TRANSPORTER PERMEASE PROTEIN HI_0355-RELATED"/>
    <property type="match status" value="1"/>
</dbReference>
<evidence type="ECO:0000256" key="5">
    <source>
        <dbReference type="ARBA" id="ARBA00022989"/>
    </source>
</evidence>
<keyword evidence="2 7" id="KW-0813">Transport</keyword>
<reference evidence="10" key="1">
    <citation type="journal article" date="2014" name="BMC Genomics">
        <title>Genome sequencing of two Neorhizobium galegae strains reveals a noeT gene responsible for the unusual acetylation of the nodulation factors.</title>
        <authorList>
            <person name="Osterman J."/>
            <person name="Marsh J."/>
            <person name="Laine P.K."/>
            <person name="Zeng Z."/>
            <person name="Alatalo E."/>
            <person name="Sullivan J.T."/>
            <person name="Young J.P."/>
            <person name="Thomas-Oates J."/>
            <person name="Paulin L."/>
            <person name="Lindstrom K."/>
        </authorList>
    </citation>
    <scope>NUCLEOTIDE SEQUENCE [LARGE SCALE GENOMIC DNA]</scope>
    <source>
        <strain evidence="10">HAMBI 540</strain>
    </source>
</reference>
<evidence type="ECO:0000256" key="4">
    <source>
        <dbReference type="ARBA" id="ARBA00022692"/>
    </source>
</evidence>
<evidence type="ECO:0000313" key="9">
    <source>
        <dbReference type="EMBL" id="CDN48584.1"/>
    </source>
</evidence>
<dbReference type="Pfam" id="PF00528">
    <property type="entry name" value="BPD_transp_1"/>
    <property type="match status" value="1"/>
</dbReference>
<feature type="transmembrane region" description="Helical" evidence="7">
    <location>
        <begin position="118"/>
        <end position="137"/>
    </location>
</feature>
<name>A0A068SRT5_NEOGA</name>
<dbReference type="AlphaFoldDB" id="A0A068SRT5"/>
<proteinExistence type="inferred from homology"/>
<sequence length="260" mass="27293">MRAFHAGIGLVLLIALWQAGVWLFAPPHYILPSPVAVASAFLRQPGFLLQNSAVTLIEIALGLAIGAGLGIATAFGVAALPRLGRLVWPMVLILQAFPVFVLAPILVLWLGFGLASKVAMTTIIIFFPVASAFADGLRRTDQEILDAVSLEGASHWQTLVSMRVPLAIPSLVSGLRVAAPLAPLGAVVGEWVGASGGLGFVMVQANARMQTDTVFAAMVILAILTLILRLLIDWLTSGLAPWASEADPESSSASRSSVRS</sequence>
<dbReference type="InterPro" id="IPR000515">
    <property type="entry name" value="MetI-like"/>
</dbReference>
<dbReference type="PANTHER" id="PTHR30151">
    <property type="entry name" value="ALKANE SULFONATE ABC TRANSPORTER-RELATED, MEMBRANE SUBUNIT"/>
    <property type="match status" value="1"/>
</dbReference>
<feature type="transmembrane region" description="Helical" evidence="7">
    <location>
        <begin position="56"/>
        <end position="80"/>
    </location>
</feature>
<dbReference type="InterPro" id="IPR035906">
    <property type="entry name" value="MetI-like_sf"/>
</dbReference>
<dbReference type="Gene3D" id="1.10.3720.10">
    <property type="entry name" value="MetI-like"/>
    <property type="match status" value="1"/>
</dbReference>
<dbReference type="eggNOG" id="COG0600">
    <property type="taxonomic scope" value="Bacteria"/>
</dbReference>
<feature type="transmembrane region" description="Helical" evidence="7">
    <location>
        <begin position="214"/>
        <end position="232"/>
    </location>
</feature>
<evidence type="ECO:0000256" key="6">
    <source>
        <dbReference type="ARBA" id="ARBA00023136"/>
    </source>
</evidence>
<feature type="transmembrane region" description="Helical" evidence="7">
    <location>
        <begin position="92"/>
        <end position="112"/>
    </location>
</feature>
<feature type="domain" description="ABC transmembrane type-1" evidence="8">
    <location>
        <begin position="48"/>
        <end position="232"/>
    </location>
</feature>
<gene>
    <name evidence="9" type="ORF">RG540_CH24160</name>
</gene>
<accession>A0A068SRT5</accession>
<keyword evidence="3" id="KW-1003">Cell membrane</keyword>